<evidence type="ECO:0000313" key="3">
    <source>
        <dbReference type="EMBL" id="EIM79595.1"/>
    </source>
</evidence>
<evidence type="ECO:0000256" key="1">
    <source>
        <dbReference type="ARBA" id="ARBA00006439"/>
    </source>
</evidence>
<dbReference type="RefSeq" id="XP_007311381.1">
    <property type="nucleotide sequence ID" value="XM_007311319.1"/>
</dbReference>
<comment type="similarity">
    <text evidence="1">Belongs to the trichothecene O-acetyltransferase family.</text>
</comment>
<dbReference type="EMBL" id="JH687403">
    <property type="protein sequence ID" value="EIM79595.1"/>
    <property type="molecule type" value="Genomic_DNA"/>
</dbReference>
<dbReference type="Proteomes" id="UP000053927">
    <property type="component" value="Unassembled WGS sequence"/>
</dbReference>
<dbReference type="Gene3D" id="3.30.559.10">
    <property type="entry name" value="Chloramphenicol acetyltransferase-like domain"/>
    <property type="match status" value="1"/>
</dbReference>
<reference evidence="4" key="1">
    <citation type="journal article" date="2012" name="Science">
        <title>The Paleozoic origin of enzymatic lignin decomposition reconstructed from 31 fungal genomes.</title>
        <authorList>
            <person name="Floudas D."/>
            <person name="Binder M."/>
            <person name="Riley R."/>
            <person name="Barry K."/>
            <person name="Blanchette R.A."/>
            <person name="Henrissat B."/>
            <person name="Martinez A.T."/>
            <person name="Otillar R."/>
            <person name="Spatafora J.W."/>
            <person name="Yadav J.S."/>
            <person name="Aerts A."/>
            <person name="Benoit I."/>
            <person name="Boyd A."/>
            <person name="Carlson A."/>
            <person name="Copeland A."/>
            <person name="Coutinho P.M."/>
            <person name="de Vries R.P."/>
            <person name="Ferreira P."/>
            <person name="Findley K."/>
            <person name="Foster B."/>
            <person name="Gaskell J."/>
            <person name="Glotzer D."/>
            <person name="Gorecki P."/>
            <person name="Heitman J."/>
            <person name="Hesse C."/>
            <person name="Hori C."/>
            <person name="Igarashi K."/>
            <person name="Jurgens J.A."/>
            <person name="Kallen N."/>
            <person name="Kersten P."/>
            <person name="Kohler A."/>
            <person name="Kuees U."/>
            <person name="Kumar T.K.A."/>
            <person name="Kuo A."/>
            <person name="LaButti K."/>
            <person name="Larrondo L.F."/>
            <person name="Lindquist E."/>
            <person name="Ling A."/>
            <person name="Lombard V."/>
            <person name="Lucas S."/>
            <person name="Lundell T."/>
            <person name="Martin R."/>
            <person name="McLaughlin D.J."/>
            <person name="Morgenstern I."/>
            <person name="Morin E."/>
            <person name="Murat C."/>
            <person name="Nagy L.G."/>
            <person name="Nolan M."/>
            <person name="Ohm R.A."/>
            <person name="Patyshakuliyeva A."/>
            <person name="Rokas A."/>
            <person name="Ruiz-Duenas F.J."/>
            <person name="Sabat G."/>
            <person name="Salamov A."/>
            <person name="Samejima M."/>
            <person name="Schmutz J."/>
            <person name="Slot J.C."/>
            <person name="St John F."/>
            <person name="Stenlid J."/>
            <person name="Sun H."/>
            <person name="Sun S."/>
            <person name="Syed K."/>
            <person name="Tsang A."/>
            <person name="Wiebenga A."/>
            <person name="Young D."/>
            <person name="Pisabarro A."/>
            <person name="Eastwood D.C."/>
            <person name="Martin F."/>
            <person name="Cullen D."/>
            <person name="Grigoriev I.V."/>
            <person name="Hibbett D.S."/>
        </authorList>
    </citation>
    <scope>NUCLEOTIDE SEQUENCE [LARGE SCALE GENOMIC DNA]</scope>
    <source>
        <strain evidence="4">FP-91666</strain>
    </source>
</reference>
<evidence type="ECO:0000256" key="2">
    <source>
        <dbReference type="ARBA" id="ARBA00022679"/>
    </source>
</evidence>
<dbReference type="OMA" id="VEFMLAF"/>
<dbReference type="Gene3D" id="3.30.559.30">
    <property type="entry name" value="Nonribosomal peptide synthetase, condensation domain"/>
    <property type="match status" value="1"/>
</dbReference>
<dbReference type="AlphaFoldDB" id="R7RXJ2"/>
<dbReference type="GeneID" id="18799168"/>
<dbReference type="SUPFAM" id="SSF52777">
    <property type="entry name" value="CoA-dependent acyltransferases"/>
    <property type="match status" value="1"/>
</dbReference>
<dbReference type="KEGG" id="shs:STEHIDRAFT_143167"/>
<sequence>MAAPAFPPVDFSRYVWRTSPEDPMYYIREAAGGEVIEDVWNRFNHGEQTLFIGVDTTIDSSPSSSKLLDACRNAWVALRFTIPTIAAHTEQDAVGNTLITYRVANDSAEASSWAERTVRLHETTDDLDEIRYKIGKIHIPDENGDQTFLYVVPRSNSSVSFLLHTAHTPFDGAGAKALFSRFFRLLSTELDNSLASSNKALAWGSEGAKLTPVASEILGPNEQREGEGYQKTLGNVMSDLGSAMPRQYGFKKRNIGPGPTRRASTILTADESTKFREVARSLGFTVNHLAHAAVAIVCAHDNPPSSSTPEDATFVFYGLVDSRDRLNSEYSGKGSSAYTGYCLGMSAIQLPVSVVSSSASEGEKAQLLKAAEVIKQEYARQKAYPALLAIEAQQVEMMLSGLRAGGPPPPPWMGPWFAGDGIGETYLEPTYGSNIRVDDFFTSLNKTDPGPFFRLYSWGNRITLSADYNENAMPRDVVEGFIEKWASLLRLTL</sequence>
<organism evidence="3 4">
    <name type="scientific">Stereum hirsutum (strain FP-91666)</name>
    <name type="common">White-rot fungus</name>
    <dbReference type="NCBI Taxonomy" id="721885"/>
    <lineage>
        <taxon>Eukaryota</taxon>
        <taxon>Fungi</taxon>
        <taxon>Dikarya</taxon>
        <taxon>Basidiomycota</taxon>
        <taxon>Agaricomycotina</taxon>
        <taxon>Agaricomycetes</taxon>
        <taxon>Russulales</taxon>
        <taxon>Stereaceae</taxon>
        <taxon>Stereum</taxon>
    </lineage>
</organism>
<evidence type="ECO:0008006" key="5">
    <source>
        <dbReference type="Google" id="ProtNLM"/>
    </source>
</evidence>
<dbReference type="Pfam" id="PF07428">
    <property type="entry name" value="Tri3"/>
    <property type="match status" value="1"/>
</dbReference>
<dbReference type="InterPro" id="IPR009992">
    <property type="entry name" value="Tri3/Sat12/Sat16/Mac1"/>
</dbReference>
<accession>R7RXJ2</accession>
<dbReference type="PANTHER" id="PTHR42034">
    <property type="entry name" value="CHROMOSOME 7, WHOLE GENOME SHOTGUN SEQUENCE-RELATED"/>
    <property type="match status" value="1"/>
</dbReference>
<protein>
    <recommendedName>
        <fullName evidence="5">CoA-dependent acyltransferase</fullName>
    </recommendedName>
</protein>
<proteinExistence type="inferred from homology"/>
<name>R7RXJ2_STEHR</name>
<evidence type="ECO:0000313" key="4">
    <source>
        <dbReference type="Proteomes" id="UP000053927"/>
    </source>
</evidence>
<dbReference type="eggNOG" id="ENOG502SFBM">
    <property type="taxonomic scope" value="Eukaryota"/>
</dbReference>
<keyword evidence="4" id="KW-1185">Reference proteome</keyword>
<dbReference type="GO" id="GO:0016407">
    <property type="term" value="F:acetyltransferase activity"/>
    <property type="evidence" value="ECO:0007669"/>
    <property type="project" value="InterPro"/>
</dbReference>
<keyword evidence="2" id="KW-0808">Transferase</keyword>
<dbReference type="GO" id="GO:0043386">
    <property type="term" value="P:mycotoxin biosynthetic process"/>
    <property type="evidence" value="ECO:0007669"/>
    <property type="project" value="InterPro"/>
</dbReference>
<gene>
    <name evidence="3" type="ORF">STEHIDRAFT_143167</name>
</gene>
<dbReference type="InterPro" id="IPR023213">
    <property type="entry name" value="CAT-like_dom_sf"/>
</dbReference>
<dbReference type="PANTHER" id="PTHR42034:SF1">
    <property type="entry name" value="CONDENSATION DOMAIN-CONTAINING PROTEIN"/>
    <property type="match status" value="1"/>
</dbReference>
<dbReference type="OrthoDB" id="2548233at2759"/>